<name>A0ABS0AG48_9GAMM</name>
<evidence type="ECO:0000313" key="3">
    <source>
        <dbReference type="Proteomes" id="UP000644441"/>
    </source>
</evidence>
<keyword evidence="3" id="KW-1185">Reference proteome</keyword>
<comment type="caution">
    <text evidence="2">The sequence shown here is derived from an EMBL/GenBank/DDBJ whole genome shotgun (WGS) entry which is preliminary data.</text>
</comment>
<evidence type="ECO:0000256" key="1">
    <source>
        <dbReference type="SAM" id="Phobius"/>
    </source>
</evidence>
<gene>
    <name evidence="2" type="ORF">ISO4_00842</name>
</gene>
<feature type="transmembrane region" description="Helical" evidence="1">
    <location>
        <begin position="6"/>
        <end position="27"/>
    </location>
</feature>
<keyword evidence="1" id="KW-0472">Membrane</keyword>
<sequence>MPARFFIGVVIVVMGVMVLSHSDLLFYRRASLQMQ</sequence>
<dbReference type="EMBL" id="ARXR01000005">
    <property type="protein sequence ID" value="MBF5052240.1"/>
    <property type="molecule type" value="Genomic_DNA"/>
</dbReference>
<dbReference type="Proteomes" id="UP000644441">
    <property type="component" value="Unassembled WGS sequence"/>
</dbReference>
<reference evidence="2 3" key="1">
    <citation type="submission" date="2012-09" db="EMBL/GenBank/DDBJ databases">
        <title>Genome Sequence of alkane-degrading Bacterium Alcanivorax venustensis ISO4.</title>
        <authorList>
            <person name="Lai Q."/>
            <person name="Shao Z."/>
        </authorList>
    </citation>
    <scope>NUCLEOTIDE SEQUENCE [LARGE SCALE GENOMIC DNA]</scope>
    <source>
        <strain evidence="2 3">ISO4</strain>
    </source>
</reference>
<protein>
    <submittedName>
        <fullName evidence="2">Uncharacterized protein</fullName>
    </submittedName>
</protein>
<organism evidence="2 3">
    <name type="scientific">Alloalcanivorax venustensis ISO4</name>
    <dbReference type="NCBI Taxonomy" id="1177184"/>
    <lineage>
        <taxon>Bacteria</taxon>
        <taxon>Pseudomonadati</taxon>
        <taxon>Pseudomonadota</taxon>
        <taxon>Gammaproteobacteria</taxon>
        <taxon>Oceanospirillales</taxon>
        <taxon>Alcanivoracaceae</taxon>
        <taxon>Alloalcanivorax</taxon>
    </lineage>
</organism>
<evidence type="ECO:0000313" key="2">
    <source>
        <dbReference type="EMBL" id="MBF5052240.1"/>
    </source>
</evidence>
<keyword evidence="1" id="KW-0812">Transmembrane</keyword>
<accession>A0ABS0AG48</accession>
<keyword evidence="1" id="KW-1133">Transmembrane helix</keyword>
<proteinExistence type="predicted"/>